<name>A0A7T3CHM7_9MICC</name>
<protein>
    <submittedName>
        <fullName evidence="3">RNA-binding protein</fullName>
    </submittedName>
</protein>
<dbReference type="PROSITE" id="PS51061">
    <property type="entry name" value="R3H"/>
    <property type="match status" value="1"/>
</dbReference>
<evidence type="ECO:0000256" key="1">
    <source>
        <dbReference type="SAM" id="MobiDB-lite"/>
    </source>
</evidence>
<sequence length="245" mass="25848">MSAQQPTDQRRDDDAAETAHASAAEAAASESSAEEAALREEESEIAADYLEELLDIADLDGDIEIEVHQNRTFLSVVAEGEQAEDLKMLVGKHGEVLDSLQELVRLSVLAATGNRSRLILDIAGHRERRKGELRRLAEEAVASVRESGKDRHLQPLSPYERKLVHDFVAELGFLSASEGEGPKRHIVVTGPREAAEDAASVAGADAADAAGGATGGVPGAPGAVPQHPDPAEVTVDFTAPGEEPA</sequence>
<dbReference type="SUPFAM" id="SSF82708">
    <property type="entry name" value="R3H domain"/>
    <property type="match status" value="1"/>
</dbReference>
<evidence type="ECO:0000313" key="3">
    <source>
        <dbReference type="EMBL" id="QPT54334.1"/>
    </source>
</evidence>
<feature type="region of interest" description="Disordered" evidence="1">
    <location>
        <begin position="197"/>
        <end position="245"/>
    </location>
</feature>
<gene>
    <name evidence="3" type="ORF">I6G21_03925</name>
</gene>
<dbReference type="PANTHER" id="PTHR35800:SF1">
    <property type="entry name" value="RNA-BINDING PROTEIN KHPB"/>
    <property type="match status" value="1"/>
</dbReference>
<feature type="compositionally biased region" description="Low complexity" evidence="1">
    <location>
        <begin position="197"/>
        <end position="211"/>
    </location>
</feature>
<dbReference type="InterPro" id="IPR001374">
    <property type="entry name" value="R3H_dom"/>
</dbReference>
<dbReference type="KEGG" id="rkr:I6G21_03925"/>
<dbReference type="Gene3D" id="3.30.1370.50">
    <property type="entry name" value="R3H-like domain"/>
    <property type="match status" value="1"/>
</dbReference>
<reference evidence="3 4" key="1">
    <citation type="submission" date="2020-12" db="EMBL/GenBank/DDBJ databases">
        <title>FDA dAtabase for Regulatory Grade micrObial Sequences (FDA-ARGOS): Supporting development and validation of Infectious Disease Dx tests.</title>
        <authorList>
            <person name="Sproer C."/>
            <person name="Gronow S."/>
            <person name="Severitt S."/>
            <person name="Schroder I."/>
            <person name="Tallon L."/>
            <person name="Sadzewicz L."/>
            <person name="Zhao X."/>
            <person name="Boylan J."/>
            <person name="Ott S."/>
            <person name="Bowen H."/>
            <person name="Vavikolanu K."/>
            <person name="Mehta A."/>
            <person name="Aluvathingal J."/>
            <person name="Nadendla S."/>
            <person name="Lowell S."/>
            <person name="Myers T."/>
            <person name="Yan Y."/>
            <person name="Sichtig H."/>
        </authorList>
    </citation>
    <scope>NUCLEOTIDE SEQUENCE [LARGE SCALE GENOMIC DNA]</scope>
    <source>
        <strain evidence="3 4">FDAARGOS_864</strain>
    </source>
</reference>
<evidence type="ECO:0000259" key="2">
    <source>
        <dbReference type="PROSITE" id="PS51061"/>
    </source>
</evidence>
<dbReference type="PANTHER" id="PTHR35800">
    <property type="entry name" value="PROTEIN JAG"/>
    <property type="match status" value="1"/>
</dbReference>
<evidence type="ECO:0000313" key="4">
    <source>
        <dbReference type="Proteomes" id="UP000594975"/>
    </source>
</evidence>
<dbReference type="InterPro" id="IPR036867">
    <property type="entry name" value="R3H_dom_sf"/>
</dbReference>
<dbReference type="AlphaFoldDB" id="A0A7T3CHM7"/>
<dbReference type="CDD" id="cd02414">
    <property type="entry name" value="KH-II_Jag"/>
    <property type="match status" value="1"/>
</dbReference>
<feature type="domain" description="R3H" evidence="2">
    <location>
        <begin position="127"/>
        <end position="192"/>
    </location>
</feature>
<dbReference type="EMBL" id="CP065738">
    <property type="protein sequence ID" value="QPT54334.1"/>
    <property type="molecule type" value="Genomic_DNA"/>
</dbReference>
<dbReference type="InterPro" id="IPR038008">
    <property type="entry name" value="Jag_KH"/>
</dbReference>
<dbReference type="InterPro" id="IPR015946">
    <property type="entry name" value="KH_dom-like_a/b"/>
</dbReference>
<accession>A0A7T3CHM7</accession>
<dbReference type="CDD" id="cd02644">
    <property type="entry name" value="R3H_jag"/>
    <property type="match status" value="1"/>
</dbReference>
<dbReference type="Pfam" id="PF01424">
    <property type="entry name" value="R3H"/>
    <property type="match status" value="1"/>
</dbReference>
<dbReference type="GO" id="GO:0003723">
    <property type="term" value="F:RNA binding"/>
    <property type="evidence" value="ECO:0007669"/>
    <property type="project" value="InterPro"/>
</dbReference>
<dbReference type="InterPro" id="IPR034079">
    <property type="entry name" value="R3H_KhpB"/>
</dbReference>
<dbReference type="SMART" id="SM00393">
    <property type="entry name" value="R3H"/>
    <property type="match status" value="1"/>
</dbReference>
<dbReference type="InterPro" id="IPR039247">
    <property type="entry name" value="KhpB"/>
</dbReference>
<dbReference type="Proteomes" id="UP000594975">
    <property type="component" value="Chromosome"/>
</dbReference>
<proteinExistence type="predicted"/>
<feature type="region of interest" description="Disordered" evidence="1">
    <location>
        <begin position="1"/>
        <end position="42"/>
    </location>
</feature>
<organism evidence="3 4">
    <name type="scientific">Rothia kristinae</name>
    <dbReference type="NCBI Taxonomy" id="37923"/>
    <lineage>
        <taxon>Bacteria</taxon>
        <taxon>Bacillati</taxon>
        <taxon>Actinomycetota</taxon>
        <taxon>Actinomycetes</taxon>
        <taxon>Micrococcales</taxon>
        <taxon>Micrococcaceae</taxon>
        <taxon>Rothia</taxon>
    </lineage>
</organism>
<feature type="compositionally biased region" description="Low complexity" evidence="1">
    <location>
        <begin position="18"/>
        <end position="35"/>
    </location>
</feature>
<dbReference type="Gene3D" id="3.30.300.20">
    <property type="match status" value="1"/>
</dbReference>